<reference evidence="4 5" key="2">
    <citation type="submission" date="2023-12" db="EMBL/GenBank/DDBJ databases">
        <authorList>
            <consortium name="Cladostephus spongiosus"/>
            <person name="Lorente B."/>
            <person name="Cabral C."/>
            <person name="Frias J."/>
            <person name="Faria J."/>
            <person name="Toubarro D."/>
        </authorList>
    </citation>
    <scope>NUCLEOTIDE SEQUENCE [LARGE SCALE GENOMIC DNA]</scope>
    <source>
        <strain evidence="4 5">ZMCS4</strain>
    </source>
</reference>
<evidence type="ECO:0000256" key="2">
    <source>
        <dbReference type="SAM" id="SignalP"/>
    </source>
</evidence>
<keyword evidence="2" id="KW-0732">Signal</keyword>
<dbReference type="RefSeq" id="WP_329775807.1">
    <property type="nucleotide sequence ID" value="NZ_JAYDYW010000009.1"/>
</dbReference>
<proteinExistence type="predicted"/>
<dbReference type="EMBL" id="JAYDYW010000009">
    <property type="protein sequence ID" value="MEE1674761.1"/>
    <property type="molecule type" value="Genomic_DNA"/>
</dbReference>
<dbReference type="Pfam" id="PF20597">
    <property type="entry name" value="pAdhesive_15"/>
    <property type="match status" value="1"/>
</dbReference>
<accession>A0ABU7G614</accession>
<feature type="transmembrane region" description="Helical" evidence="1">
    <location>
        <begin position="291"/>
        <end position="313"/>
    </location>
</feature>
<name>A0ABU7G614_9ALTE</name>
<dbReference type="Proteomes" id="UP001310248">
    <property type="component" value="Unassembled WGS sequence"/>
</dbReference>
<feature type="chain" id="PRO_5047141765" evidence="2">
    <location>
        <begin position="25"/>
        <end position="320"/>
    </location>
</feature>
<reference evidence="5" key="1">
    <citation type="submission" date="2023-07" db="EMBL/GenBank/DDBJ databases">
        <title>Draft genome sequence of Agarivorans aestuarii strain ZMCS4, a CAZymes producing bacteria isolated from the marine brown algae Clodostephus spongiosus.</title>
        <authorList>
            <person name="Lorente B."/>
            <person name="Cabral C."/>
            <person name="Frias J."/>
            <person name="Faria J."/>
            <person name="Toubarro D."/>
        </authorList>
    </citation>
    <scope>NUCLEOTIDE SEQUENCE [LARGE SCALE GENOMIC DNA]</scope>
    <source>
        <strain evidence="5">ZMCS4</strain>
    </source>
</reference>
<protein>
    <submittedName>
        <fullName evidence="4">Choice-of-anchor A family protein</fullName>
    </submittedName>
</protein>
<feature type="domain" description="Choice-of-anchor A" evidence="3">
    <location>
        <begin position="25"/>
        <end position="280"/>
    </location>
</feature>
<evidence type="ECO:0000259" key="3">
    <source>
        <dbReference type="Pfam" id="PF20597"/>
    </source>
</evidence>
<keyword evidence="5" id="KW-1185">Reference proteome</keyword>
<evidence type="ECO:0000313" key="4">
    <source>
        <dbReference type="EMBL" id="MEE1674761.1"/>
    </source>
</evidence>
<keyword evidence="1" id="KW-0812">Transmembrane</keyword>
<gene>
    <name evidence="4" type="ORF">SNR37_004205</name>
</gene>
<keyword evidence="1" id="KW-1133">Transmembrane helix</keyword>
<comment type="caution">
    <text evidence="4">The sequence shown here is derived from an EMBL/GenBank/DDBJ whole genome shotgun (WGS) entry which is preliminary data.</text>
</comment>
<evidence type="ECO:0000313" key="5">
    <source>
        <dbReference type="Proteomes" id="UP001310248"/>
    </source>
</evidence>
<dbReference type="InterPro" id="IPR026588">
    <property type="entry name" value="Choice_anch_A"/>
</dbReference>
<organism evidence="4 5">
    <name type="scientific">Agarivorans aestuarii</name>
    <dbReference type="NCBI Taxonomy" id="1563703"/>
    <lineage>
        <taxon>Bacteria</taxon>
        <taxon>Pseudomonadati</taxon>
        <taxon>Pseudomonadota</taxon>
        <taxon>Gammaproteobacteria</taxon>
        <taxon>Alteromonadales</taxon>
        <taxon>Alteromonadaceae</taxon>
        <taxon>Agarivorans</taxon>
    </lineage>
</organism>
<sequence length="320" mass="33243">MYFAKLSRFTLMAASLALSVASQASVLSDYNLILTGDYNYQGGEVEGRTLLGGNLNAAGHSPTFATRETTVVNKDTVTVVGDVNATNINLNAGSLSYGGSYNVNGNVNLNGGGSAVQSISAKNQLDMQATFAAVEAELRADSAYFAGLTSNAVLSGSHLSYAGSDSVAVFDVDFSSIFAQNNSLSLDAGLAETVIINVSGSIVDIAGGVNLTGNGFAIDAGLGNLGAENILWNFYEAESIDFNNLATVGSVLALDADITGGAVFDGSVAAKSYTGGREFHSHDFEWTPPQVPAVVSESSSFMLFIFGLVLVFVSRRRSRS</sequence>
<evidence type="ECO:0000256" key="1">
    <source>
        <dbReference type="SAM" id="Phobius"/>
    </source>
</evidence>
<dbReference type="NCBIfam" id="TIGR04215">
    <property type="entry name" value="choice_anch_A"/>
    <property type="match status" value="1"/>
</dbReference>
<feature type="signal peptide" evidence="2">
    <location>
        <begin position="1"/>
        <end position="24"/>
    </location>
</feature>
<keyword evidence="1" id="KW-0472">Membrane</keyword>